<dbReference type="SUPFAM" id="SSF55724">
    <property type="entry name" value="Mog1p/PsbP-like"/>
    <property type="match status" value="1"/>
</dbReference>
<feature type="region of interest" description="Disordered" evidence="1">
    <location>
        <begin position="54"/>
        <end position="91"/>
    </location>
</feature>
<sequence>MAPPVPLTEAARLHNPGSPGGSASHFRVAAGMACLVLALCGAALHTAPVASSSWAAPPTATRLTPHTQGLSHGARPLPVAKAPPTRPLHARPLSGSAAAACAGPCAPDVAAALQSPTVLSSTAPVLWALASAGLLAVAYSVRPRPSHPPSRGVEDVLGPVEPHRPPFDPCGRRAVLLGALPAAAALATPPRMAFAAEDLTTAQVDNGRWAFDYPSDWEVIKKPLKTHFQELEVKSPTIKKCTVGIAVDPIKLASLEKFGDPTFVAERVVNVERNKNGVREVKLLDAANAPRDGLSYYTMEYEVDSERGYYHYLAKLTVANGFLYVLTAKVKDGSWEEGRPAVQKILDTMQVTVSA</sequence>
<dbReference type="InterPro" id="IPR002683">
    <property type="entry name" value="PsbP_C"/>
</dbReference>
<dbReference type="EMBL" id="HBJA01087367">
    <property type="protein sequence ID" value="CAE0819273.1"/>
    <property type="molecule type" value="Transcribed_RNA"/>
</dbReference>
<evidence type="ECO:0000313" key="3">
    <source>
        <dbReference type="EMBL" id="CAE0819273.1"/>
    </source>
</evidence>
<dbReference type="AlphaFoldDB" id="A0A7S4FYE0"/>
<dbReference type="GO" id="GO:0019898">
    <property type="term" value="C:extrinsic component of membrane"/>
    <property type="evidence" value="ECO:0007669"/>
    <property type="project" value="InterPro"/>
</dbReference>
<gene>
    <name evidence="3" type="ORF">EGYM00163_LOCUS30442</name>
</gene>
<evidence type="ECO:0000259" key="2">
    <source>
        <dbReference type="Pfam" id="PF01789"/>
    </source>
</evidence>
<feature type="domain" description="PsbP C-terminal" evidence="2">
    <location>
        <begin position="206"/>
        <end position="351"/>
    </location>
</feature>
<dbReference type="PANTHER" id="PTHR31407">
    <property type="match status" value="1"/>
</dbReference>
<dbReference type="GO" id="GO:0005509">
    <property type="term" value="F:calcium ion binding"/>
    <property type="evidence" value="ECO:0007669"/>
    <property type="project" value="InterPro"/>
</dbReference>
<dbReference type="GO" id="GO:0009654">
    <property type="term" value="C:photosystem II oxygen evolving complex"/>
    <property type="evidence" value="ECO:0007669"/>
    <property type="project" value="InterPro"/>
</dbReference>
<protein>
    <recommendedName>
        <fullName evidence="2">PsbP C-terminal domain-containing protein</fullName>
    </recommendedName>
</protein>
<evidence type="ECO:0000256" key="1">
    <source>
        <dbReference type="SAM" id="MobiDB-lite"/>
    </source>
</evidence>
<feature type="region of interest" description="Disordered" evidence="1">
    <location>
        <begin position="1"/>
        <end position="22"/>
    </location>
</feature>
<dbReference type="GO" id="GO:0015979">
    <property type="term" value="P:photosynthesis"/>
    <property type="evidence" value="ECO:0007669"/>
    <property type="project" value="InterPro"/>
</dbReference>
<dbReference type="InterPro" id="IPR016123">
    <property type="entry name" value="Mog1/PsbP_a/b/a-sand"/>
</dbReference>
<dbReference type="Pfam" id="PF01789">
    <property type="entry name" value="PsbP"/>
    <property type="match status" value="1"/>
</dbReference>
<accession>A0A7S4FYE0</accession>
<organism evidence="3">
    <name type="scientific">Eutreptiella gymnastica</name>
    <dbReference type="NCBI Taxonomy" id="73025"/>
    <lineage>
        <taxon>Eukaryota</taxon>
        <taxon>Discoba</taxon>
        <taxon>Euglenozoa</taxon>
        <taxon>Euglenida</taxon>
        <taxon>Spirocuta</taxon>
        <taxon>Euglenophyceae</taxon>
        <taxon>Eutreptiales</taxon>
        <taxon>Eutreptiaceae</taxon>
        <taxon>Eutreptiella</taxon>
    </lineage>
</organism>
<dbReference type="PANTHER" id="PTHR31407:SF16">
    <property type="entry name" value="PSBP DOMAIN-CONTAINING PROTEIN 7, CHLOROPLASTIC"/>
    <property type="match status" value="1"/>
</dbReference>
<name>A0A7S4FYE0_9EUGL</name>
<reference evidence="3" key="1">
    <citation type="submission" date="2021-01" db="EMBL/GenBank/DDBJ databases">
        <authorList>
            <person name="Corre E."/>
            <person name="Pelletier E."/>
            <person name="Niang G."/>
            <person name="Scheremetjew M."/>
            <person name="Finn R."/>
            <person name="Kale V."/>
            <person name="Holt S."/>
            <person name="Cochrane G."/>
            <person name="Meng A."/>
            <person name="Brown T."/>
            <person name="Cohen L."/>
        </authorList>
    </citation>
    <scope>NUCLEOTIDE SEQUENCE</scope>
    <source>
        <strain evidence="3">CCMP1594</strain>
    </source>
</reference>
<dbReference type="Gene3D" id="3.40.1000.10">
    <property type="entry name" value="Mog1/PsbP, alpha/beta/alpha sandwich"/>
    <property type="match status" value="1"/>
</dbReference>
<proteinExistence type="predicted"/>